<protein>
    <submittedName>
        <fullName evidence="1">Uncharacterized protein</fullName>
    </submittedName>
</protein>
<keyword evidence="2" id="KW-1185">Reference proteome</keyword>
<evidence type="ECO:0000313" key="1">
    <source>
        <dbReference type="EMBL" id="TDL20182.1"/>
    </source>
</evidence>
<organism evidence="1 2">
    <name type="scientific">Rickenella mellea</name>
    <dbReference type="NCBI Taxonomy" id="50990"/>
    <lineage>
        <taxon>Eukaryota</taxon>
        <taxon>Fungi</taxon>
        <taxon>Dikarya</taxon>
        <taxon>Basidiomycota</taxon>
        <taxon>Agaricomycotina</taxon>
        <taxon>Agaricomycetes</taxon>
        <taxon>Hymenochaetales</taxon>
        <taxon>Rickenellaceae</taxon>
        <taxon>Rickenella</taxon>
    </lineage>
</organism>
<dbReference type="Proteomes" id="UP000294933">
    <property type="component" value="Unassembled WGS sequence"/>
</dbReference>
<dbReference type="EMBL" id="ML170190">
    <property type="protein sequence ID" value="TDL20182.1"/>
    <property type="molecule type" value="Genomic_DNA"/>
</dbReference>
<gene>
    <name evidence="1" type="ORF">BD410DRAFT_384661</name>
</gene>
<sequence>MKDDKSDIDLPGPTLLSLEALLENPPKPDQRNAASQFTRMVHAVGVIAEHRVFLDRLRLAPKLFIRRGHIALPMGLWIHGVSRYNISCTIRLPFATSRYATYAAPASFRTLHNVGS</sequence>
<accession>A0A4Y7PZ51</accession>
<reference evidence="1 2" key="1">
    <citation type="submission" date="2018-06" db="EMBL/GenBank/DDBJ databases">
        <title>A transcriptomic atlas of mushroom development highlights an independent origin of complex multicellularity.</title>
        <authorList>
            <consortium name="DOE Joint Genome Institute"/>
            <person name="Krizsan K."/>
            <person name="Almasi E."/>
            <person name="Merenyi Z."/>
            <person name="Sahu N."/>
            <person name="Viragh M."/>
            <person name="Koszo T."/>
            <person name="Mondo S."/>
            <person name="Kiss B."/>
            <person name="Balint B."/>
            <person name="Kues U."/>
            <person name="Barry K."/>
            <person name="Hegedus J.C."/>
            <person name="Henrissat B."/>
            <person name="Johnson J."/>
            <person name="Lipzen A."/>
            <person name="Ohm R."/>
            <person name="Nagy I."/>
            <person name="Pangilinan J."/>
            <person name="Yan J."/>
            <person name="Xiong Y."/>
            <person name="Grigoriev I.V."/>
            <person name="Hibbett D.S."/>
            <person name="Nagy L.G."/>
        </authorList>
    </citation>
    <scope>NUCLEOTIDE SEQUENCE [LARGE SCALE GENOMIC DNA]</scope>
    <source>
        <strain evidence="1 2">SZMC22713</strain>
    </source>
</reference>
<proteinExistence type="predicted"/>
<dbReference type="AlphaFoldDB" id="A0A4Y7PZ51"/>
<name>A0A4Y7PZ51_9AGAM</name>
<dbReference type="OrthoDB" id="192608at2759"/>
<dbReference type="VEuPathDB" id="FungiDB:BD410DRAFT_384661"/>
<evidence type="ECO:0000313" key="2">
    <source>
        <dbReference type="Proteomes" id="UP000294933"/>
    </source>
</evidence>